<evidence type="ECO:0000256" key="11">
    <source>
        <dbReference type="ARBA" id="ARBA00023242"/>
    </source>
</evidence>
<dbReference type="InterPro" id="IPR023696">
    <property type="entry name" value="Ureohydrolase_dom_sf"/>
</dbReference>
<dbReference type="PANTHER" id="PTHR45364:SF12">
    <property type="entry name" value="HISTONE DEACETYLASE"/>
    <property type="match status" value="1"/>
</dbReference>
<dbReference type="InterPro" id="IPR024643">
    <property type="entry name" value="Hist_deacetylase_Gln_rich_N"/>
</dbReference>
<proteinExistence type="inferred from homology"/>
<feature type="region of interest" description="Disordered" evidence="14">
    <location>
        <begin position="237"/>
        <end position="363"/>
    </location>
</feature>
<comment type="catalytic activity">
    <reaction evidence="12">
        <text>N(6)-acetyl-L-lysyl-[histone] + H2O = L-lysyl-[histone] + acetate</text>
        <dbReference type="Rhea" id="RHEA:58196"/>
        <dbReference type="Rhea" id="RHEA-COMP:9845"/>
        <dbReference type="Rhea" id="RHEA-COMP:11338"/>
        <dbReference type="ChEBI" id="CHEBI:15377"/>
        <dbReference type="ChEBI" id="CHEBI:29969"/>
        <dbReference type="ChEBI" id="CHEBI:30089"/>
        <dbReference type="ChEBI" id="CHEBI:61930"/>
        <dbReference type="EC" id="3.5.1.98"/>
    </reaction>
</comment>
<dbReference type="GO" id="GO:0141221">
    <property type="term" value="F:histone deacetylase activity, hydrolytic mechanism"/>
    <property type="evidence" value="ECO:0007669"/>
    <property type="project" value="UniProtKB-EC"/>
</dbReference>
<feature type="domain" description="Histone deacetylase" evidence="15">
    <location>
        <begin position="729"/>
        <end position="1046"/>
    </location>
</feature>
<dbReference type="GO" id="GO:0000122">
    <property type="term" value="P:negative regulation of transcription by RNA polymerase II"/>
    <property type="evidence" value="ECO:0007669"/>
    <property type="project" value="InterPro"/>
</dbReference>
<feature type="domain" description="Histone deacetylase glutamine rich N-terminal" evidence="16">
    <location>
        <begin position="70"/>
        <end position="168"/>
    </location>
</feature>
<feature type="compositionally biased region" description="Low complexity" evidence="14">
    <location>
        <begin position="318"/>
        <end position="334"/>
    </location>
</feature>
<accession>A0AAJ7SMZ3</accession>
<keyword evidence="17" id="KW-1185">Reference proteome</keyword>
<dbReference type="EC" id="3.5.1.98" evidence="3 12"/>
<evidence type="ECO:0000256" key="10">
    <source>
        <dbReference type="ARBA" id="ARBA00023163"/>
    </source>
</evidence>
<dbReference type="Gene3D" id="6.10.250.1550">
    <property type="match status" value="1"/>
</dbReference>
<evidence type="ECO:0000256" key="4">
    <source>
        <dbReference type="ARBA" id="ARBA00022491"/>
    </source>
</evidence>
<keyword evidence="9 12" id="KW-0805">Transcription regulation</keyword>
<feature type="compositionally biased region" description="Basic and acidic residues" evidence="14">
    <location>
        <begin position="551"/>
        <end position="564"/>
    </location>
</feature>
<evidence type="ECO:0000256" key="2">
    <source>
        <dbReference type="ARBA" id="ARBA00007738"/>
    </source>
</evidence>
<evidence type="ECO:0000313" key="18">
    <source>
        <dbReference type="RefSeq" id="XP_032801362.1"/>
    </source>
</evidence>
<evidence type="ECO:0000313" key="17">
    <source>
        <dbReference type="Proteomes" id="UP001318040"/>
    </source>
</evidence>
<dbReference type="RefSeq" id="XP_032801362.1">
    <property type="nucleotide sequence ID" value="XM_032945471.1"/>
</dbReference>
<gene>
    <name evidence="18" type="primary">LOC116938357</name>
</gene>
<evidence type="ECO:0000256" key="14">
    <source>
        <dbReference type="SAM" id="MobiDB-lite"/>
    </source>
</evidence>
<dbReference type="GO" id="GO:0046872">
    <property type="term" value="F:metal ion binding"/>
    <property type="evidence" value="ECO:0007669"/>
    <property type="project" value="UniProtKB-KW"/>
</dbReference>
<evidence type="ECO:0000259" key="16">
    <source>
        <dbReference type="Pfam" id="PF12203"/>
    </source>
</evidence>
<dbReference type="Pfam" id="PF00850">
    <property type="entry name" value="Hist_deacetyl"/>
    <property type="match status" value="1"/>
</dbReference>
<dbReference type="PIRSF" id="PIRSF037911">
    <property type="entry name" value="HDAC_II_euk"/>
    <property type="match status" value="1"/>
</dbReference>
<dbReference type="SUPFAM" id="SSF52768">
    <property type="entry name" value="Arginase/deacetylase"/>
    <property type="match status" value="1"/>
</dbReference>
<dbReference type="GeneID" id="116938357"/>
<keyword evidence="10 12" id="KW-0804">Transcription</keyword>
<keyword evidence="6 12" id="KW-0378">Hydrolase</keyword>
<keyword evidence="4 12" id="KW-0678">Repressor</keyword>
<feature type="compositionally biased region" description="Low complexity" evidence="14">
    <location>
        <begin position="437"/>
        <end position="449"/>
    </location>
</feature>
<dbReference type="InterPro" id="IPR046949">
    <property type="entry name" value="HDAC4/5/7/9"/>
</dbReference>
<evidence type="ECO:0000256" key="8">
    <source>
        <dbReference type="ARBA" id="ARBA00022853"/>
    </source>
</evidence>
<dbReference type="KEGG" id="pmrn:116938357"/>
<dbReference type="InterPro" id="IPR037138">
    <property type="entry name" value="His_deacetylse_dom_sf"/>
</dbReference>
<comment type="similarity">
    <text evidence="2 12">Belongs to the histone deacetylase family. HD type 2 subfamily.</text>
</comment>
<feature type="compositionally biased region" description="Polar residues" evidence="14">
    <location>
        <begin position="239"/>
        <end position="262"/>
    </location>
</feature>
<feature type="compositionally biased region" description="Acidic residues" evidence="14">
    <location>
        <begin position="1136"/>
        <end position="1147"/>
    </location>
</feature>
<comment type="subcellular location">
    <subcellularLocation>
        <location evidence="1 12">Nucleus</location>
    </subcellularLocation>
</comment>
<dbReference type="Proteomes" id="UP001318040">
    <property type="component" value="Chromosome 4"/>
</dbReference>
<feature type="region of interest" description="Disordered" evidence="14">
    <location>
        <begin position="1127"/>
        <end position="1147"/>
    </location>
</feature>
<name>A0AAJ7SMZ3_PETMA</name>
<feature type="compositionally biased region" description="Polar residues" evidence="14">
    <location>
        <begin position="453"/>
        <end position="473"/>
    </location>
</feature>
<evidence type="ECO:0000256" key="12">
    <source>
        <dbReference type="PIRNR" id="PIRNR037911"/>
    </source>
</evidence>
<evidence type="ECO:0000256" key="13">
    <source>
        <dbReference type="SAM" id="Coils"/>
    </source>
</evidence>
<dbReference type="Gene3D" id="3.40.800.20">
    <property type="entry name" value="Histone deacetylase domain"/>
    <property type="match status" value="1"/>
</dbReference>
<evidence type="ECO:0000256" key="5">
    <source>
        <dbReference type="ARBA" id="ARBA00022723"/>
    </source>
</evidence>
<feature type="region of interest" description="Disordered" evidence="14">
    <location>
        <begin position="437"/>
        <end position="502"/>
    </location>
</feature>
<keyword evidence="13" id="KW-0175">Coiled coil</keyword>
<evidence type="ECO:0000256" key="6">
    <source>
        <dbReference type="ARBA" id="ARBA00022801"/>
    </source>
</evidence>
<dbReference type="Pfam" id="PF12203">
    <property type="entry name" value="HDAC4_Gln"/>
    <property type="match status" value="1"/>
</dbReference>
<evidence type="ECO:0000259" key="15">
    <source>
        <dbReference type="Pfam" id="PF00850"/>
    </source>
</evidence>
<evidence type="ECO:0000256" key="3">
    <source>
        <dbReference type="ARBA" id="ARBA00012111"/>
    </source>
</evidence>
<dbReference type="InterPro" id="IPR000286">
    <property type="entry name" value="HDACs"/>
</dbReference>
<organism evidence="17 18">
    <name type="scientific">Petromyzon marinus</name>
    <name type="common">Sea lamprey</name>
    <dbReference type="NCBI Taxonomy" id="7757"/>
    <lineage>
        <taxon>Eukaryota</taxon>
        <taxon>Metazoa</taxon>
        <taxon>Chordata</taxon>
        <taxon>Craniata</taxon>
        <taxon>Vertebrata</taxon>
        <taxon>Cyclostomata</taxon>
        <taxon>Hyperoartia</taxon>
        <taxon>Petromyzontiformes</taxon>
        <taxon>Petromyzontidae</taxon>
        <taxon>Petromyzon</taxon>
    </lineage>
</organism>
<keyword evidence="8 12" id="KW-0156">Chromatin regulator</keyword>
<feature type="compositionally biased region" description="Gly residues" evidence="14">
    <location>
        <begin position="565"/>
        <end position="587"/>
    </location>
</feature>
<comment type="function">
    <text evidence="12">Responsible for the deacetylation of lysine residues on the N-terminal part of the core histones (H2A, H2B, H3 and H4). Histone deacetylation gives a tag for epigenetic repression and plays an important role in transcriptional regulation, cell cycle progression and developmental events.</text>
</comment>
<keyword evidence="7" id="KW-0862">Zinc</keyword>
<evidence type="ECO:0000256" key="7">
    <source>
        <dbReference type="ARBA" id="ARBA00022833"/>
    </source>
</evidence>
<dbReference type="AlphaFoldDB" id="A0AAJ7SMZ3"/>
<reference evidence="18" key="1">
    <citation type="submission" date="2025-08" db="UniProtKB">
        <authorList>
            <consortium name="RefSeq"/>
        </authorList>
    </citation>
    <scope>IDENTIFICATION</scope>
    <source>
        <tissue evidence="18">Sperm</tissue>
    </source>
</reference>
<keyword evidence="11" id="KW-0539">Nucleus</keyword>
<dbReference type="GO" id="GO:0005634">
    <property type="term" value="C:nucleus"/>
    <property type="evidence" value="ECO:0007669"/>
    <property type="project" value="UniProtKB-SubCell"/>
</dbReference>
<dbReference type="PRINTS" id="PR01270">
    <property type="entry name" value="HDASUPER"/>
</dbReference>
<feature type="region of interest" description="Disordered" evidence="14">
    <location>
        <begin position="174"/>
        <end position="197"/>
    </location>
</feature>
<feature type="coiled-coil region" evidence="13">
    <location>
        <begin position="129"/>
        <end position="174"/>
    </location>
</feature>
<feature type="region of interest" description="Disordered" evidence="14">
    <location>
        <begin position="523"/>
        <end position="625"/>
    </location>
</feature>
<evidence type="ECO:0000256" key="1">
    <source>
        <dbReference type="ARBA" id="ARBA00004123"/>
    </source>
</evidence>
<evidence type="ECO:0000256" key="9">
    <source>
        <dbReference type="ARBA" id="ARBA00023015"/>
    </source>
</evidence>
<dbReference type="FunFam" id="3.40.800.20:FF:000002">
    <property type="entry name" value="Histone deacetylase"/>
    <property type="match status" value="1"/>
</dbReference>
<dbReference type="PANTHER" id="PTHR45364">
    <property type="entry name" value="HISTONE DEACETYLASE 9-RELATED"/>
    <property type="match status" value="1"/>
</dbReference>
<dbReference type="InterPro" id="IPR023801">
    <property type="entry name" value="His_deacetylse_dom"/>
</dbReference>
<feature type="compositionally biased region" description="Acidic residues" evidence="14">
    <location>
        <begin position="598"/>
        <end position="608"/>
    </location>
</feature>
<keyword evidence="5" id="KW-0479">Metal-binding</keyword>
<protein>
    <recommendedName>
        <fullName evidence="3 12">Histone deacetylase</fullName>
        <ecNumber evidence="3 12">3.5.1.98</ecNumber>
    </recommendedName>
</protein>
<sequence>MLLKPTVPGPGEMLQTIYETESCFSADAVAGREQALDLVTHRQVSRPSAPDGGPSLPLVREEPGATMPAVDPAAREQQLQTELLQLKQQHQLQQQLLLADFQQRQEQLARQHQAQLHDYIKQQQQVLALKKQQELLAVQRRERERLEQQKRELELELELESQRHEQHLQVLRNKERGRESQCHANTGLPKQRGAVASSEVKQRLQEFVLSKKQREAAGGSISIPLSQQYKLWMPHYGSLDQNSTQQNMSPPNYQQSLGTYDPNNDFPLRKTASEPNLKLRSRLKQKVAERRSSPLLRRKGPMSAAVAAKKRPMEMAESPLSGSAPGSGPSSPGNSTGGGIATENGTAGPHLPSQPEHALTQRQTMAPEGVACPLSLYTSPSLPNISLGLPLSMTAHNSQLTATMALSAKQQQAERVAMPGQFLPPLPLYLAARAVNGEGQHPGQGQAQGHVVSLSQSCSQPNLLQSARLQSEQARPPHPKHTERARLPRHRSLSRTHSAPLPTCPQALQQLVLQQQHQQFLERQKQQLGKGGEQQAGVPCSSPPRGTETAQAREAEPTAMHEESGGAGRGDGGGVGRGHGGRPGDSVGGQVVVKQEPVDVEQEEDGEVEVGQQQGMEEADEERRQQMQVAKQQQLLLLKQHQALLLEQQRAQHHQQMRVYQGQIASGGLQFRPPSHRPLFRTQSSPACTLFAQAGGQEQATTKLRFTTGVVYDSLMLKHQCSCGNNNNHPEHAGRIQSIWSRLQERGLLRKCERVRGRKATLEEIEMVHSEQHALLYSTNPLNRQKLDSKKLLGSLSQKMFGLLPCGGLGVDSDTVWNELHSASAARMAAGCVSELACKVASGELKNGFAVVRPPGHHAEESAAMGFCFFNSVAIAAKLLQQKFNVRKILIIDWDVHHGNGTQQAFYGDASILYLSLHRYDGGNFFPGSGASEEVGTGAGIGFNVNIAWTGGLDPPMGDAEYLAAFRTVVLPIANEFSPDVVLVSSGFDAAEGHPPPLGGYKVSAKCFGHLTRQLMGLAGGRVVMALEGGHDLAAICDGSESCISALLGNELEPLSMDILQQQPNPNAVVSLEKVIDIQSKYWKSVAHFASNVGHSLVESQQHEVEETETITALASLSMDVEQARSLHAQPRSTEETMEPMEAEPAV</sequence>